<accession>A0A2L0X3K6</accession>
<evidence type="ECO:0000313" key="2">
    <source>
        <dbReference type="Proteomes" id="UP000253772"/>
    </source>
</evidence>
<dbReference type="Proteomes" id="UP000253772">
    <property type="component" value="Chromosome c2"/>
</dbReference>
<dbReference type="AlphaFoldDB" id="A0A2L0X3K6"/>
<proteinExistence type="predicted"/>
<dbReference type="EMBL" id="CP037901">
    <property type="protein sequence ID" value="QBP12290.1"/>
    <property type="molecule type" value="Genomic_DNA"/>
</dbReference>
<name>A0A2L0X3K6_9BURK</name>
<sequence length="318" mass="35191">MDSILKNAVQSIQIGVEDFQSADPRRALSATRNIMAGVLLLFKEKLRVMSPKDSDEALIKQNLTPKYGPSGAVVFKGEGRKTVDVQQIKERFKSLDIDVDWATFDKISKIRNNIEHYLVTESANAIKELVADSFLIIRDFVTKELGEQPVDLLGVATWNVLLETSAVLEKQRAECKATIEAIGWESDLMEGVASNLTCLSCETSLLKPVDPDVSQNELEFKCTVCGDQFELVDLLEKALGEYFAYDIYIAATDGGDSPIGTCWECGRDTYVLEEKTCIACDATPKHDECAVCGAGIGPDEQEFNGLCGYHYNQMMKDD</sequence>
<gene>
    <name evidence="1" type="ORF">DDF84_021300</name>
</gene>
<evidence type="ECO:0000313" key="1">
    <source>
        <dbReference type="EMBL" id="QBP12290.1"/>
    </source>
</evidence>
<dbReference type="RefSeq" id="WP_017515345.1">
    <property type="nucleotide sequence ID" value="NZ_CP026544.1"/>
</dbReference>
<organism evidence="1 2">
    <name type="scientific">Cupriavidus metallidurans</name>
    <dbReference type="NCBI Taxonomy" id="119219"/>
    <lineage>
        <taxon>Bacteria</taxon>
        <taxon>Pseudomonadati</taxon>
        <taxon>Pseudomonadota</taxon>
        <taxon>Betaproteobacteria</taxon>
        <taxon>Burkholderiales</taxon>
        <taxon>Burkholderiaceae</taxon>
        <taxon>Cupriavidus</taxon>
    </lineage>
</organism>
<reference evidence="1 2" key="1">
    <citation type="submission" date="2019-03" db="EMBL/GenBank/DDBJ databases">
        <title>Comparative insights into the high quality Complete genome sequence of highly metal resistant Cupriavidus metallidurans strain BS1 isolated from a gold-copper mine.</title>
        <authorList>
            <person name="Mazhar H.S."/>
            <person name="Rensing C."/>
        </authorList>
    </citation>
    <scope>NUCLEOTIDE SEQUENCE [LARGE SCALE GENOMIC DNA]</scope>
    <source>
        <strain evidence="1 2">BS1</strain>
    </source>
</reference>
<protein>
    <submittedName>
        <fullName evidence="1">Uncharacterized protein</fullName>
    </submittedName>
</protein>
<dbReference type="OrthoDB" id="5941857at2"/>